<dbReference type="GO" id="GO:0005930">
    <property type="term" value="C:axoneme"/>
    <property type="evidence" value="ECO:0007669"/>
    <property type="project" value="UniProtKB-SubCell"/>
</dbReference>
<evidence type="ECO:0000256" key="8">
    <source>
        <dbReference type="ARBA" id="ARBA00023054"/>
    </source>
</evidence>
<feature type="region of interest" description="Disordered" evidence="14">
    <location>
        <begin position="1"/>
        <end position="31"/>
    </location>
</feature>
<keyword evidence="4" id="KW-0493">Microtubule</keyword>
<dbReference type="GO" id="GO:0005524">
    <property type="term" value="F:ATP binding"/>
    <property type="evidence" value="ECO:0007669"/>
    <property type="project" value="UniProtKB-KW"/>
</dbReference>
<dbReference type="PANTHER" id="PTHR22878">
    <property type="entry name" value="DYNEIN HEAVY CHAIN 6, AXONEMAL-LIKE-RELATED"/>
    <property type="match status" value="1"/>
</dbReference>
<dbReference type="InterPro" id="IPR035699">
    <property type="entry name" value="AAA_6"/>
</dbReference>
<dbReference type="GO" id="GO:0051959">
    <property type="term" value="F:dynein light intermediate chain binding"/>
    <property type="evidence" value="ECO:0007669"/>
    <property type="project" value="InterPro"/>
</dbReference>
<dbReference type="Pfam" id="PF12781">
    <property type="entry name" value="AAA_9"/>
    <property type="match status" value="1"/>
</dbReference>
<keyword evidence="7" id="KW-0243">Dynein</keyword>
<dbReference type="Pfam" id="PF12775">
    <property type="entry name" value="AAA_7"/>
    <property type="match status" value="1"/>
</dbReference>
<keyword evidence="17" id="KW-1185">Reference proteome</keyword>
<evidence type="ECO:0000256" key="2">
    <source>
        <dbReference type="ARBA" id="ARBA00008887"/>
    </source>
</evidence>
<dbReference type="Gene3D" id="1.20.1270.280">
    <property type="match status" value="1"/>
</dbReference>
<dbReference type="PANTHER" id="PTHR22878:SF68">
    <property type="entry name" value="DYNEIN HEAVY CHAIN 6, AXONEMAL-LIKE"/>
    <property type="match status" value="1"/>
</dbReference>
<dbReference type="Gene3D" id="3.40.50.300">
    <property type="entry name" value="P-loop containing nucleotide triphosphate hydrolases"/>
    <property type="match status" value="6"/>
</dbReference>
<dbReference type="Pfam" id="PF18198">
    <property type="entry name" value="AAA_lid_11"/>
    <property type="match status" value="1"/>
</dbReference>
<dbReference type="Pfam" id="PF12777">
    <property type="entry name" value="MT"/>
    <property type="match status" value="1"/>
</dbReference>
<dbReference type="InterPro" id="IPR003593">
    <property type="entry name" value="AAA+_ATPase"/>
</dbReference>
<evidence type="ECO:0000256" key="6">
    <source>
        <dbReference type="ARBA" id="ARBA00022840"/>
    </source>
</evidence>
<evidence type="ECO:0000256" key="7">
    <source>
        <dbReference type="ARBA" id="ARBA00023017"/>
    </source>
</evidence>
<dbReference type="GO" id="GO:0030286">
    <property type="term" value="C:dynein complex"/>
    <property type="evidence" value="ECO:0007669"/>
    <property type="project" value="UniProtKB-KW"/>
</dbReference>
<keyword evidence="5" id="KW-0547">Nucleotide-binding</keyword>
<keyword evidence="10" id="KW-0505">Motor protein</keyword>
<dbReference type="InterPro" id="IPR025662">
    <property type="entry name" value="Sigma_54_int_dom_ATP-bd_1"/>
</dbReference>
<feature type="compositionally biased region" description="Basic and acidic residues" evidence="14">
    <location>
        <begin position="12"/>
        <end position="22"/>
    </location>
</feature>
<name>A0AAV2LNY2_KNICA</name>
<dbReference type="Pfam" id="PF18199">
    <property type="entry name" value="Dynein_C"/>
    <property type="match status" value="1"/>
</dbReference>
<dbReference type="GO" id="GO:0007018">
    <property type="term" value="P:microtubule-based movement"/>
    <property type="evidence" value="ECO:0007669"/>
    <property type="project" value="InterPro"/>
</dbReference>
<feature type="coiled-coil region" evidence="13">
    <location>
        <begin position="1789"/>
        <end position="1851"/>
    </location>
</feature>
<keyword evidence="8 13" id="KW-0175">Coiled coil</keyword>
<evidence type="ECO:0000256" key="11">
    <source>
        <dbReference type="ARBA" id="ARBA00023212"/>
    </source>
</evidence>
<dbReference type="PROSITE" id="PS00675">
    <property type="entry name" value="SIGMA54_INTERACT_1"/>
    <property type="match status" value="1"/>
</dbReference>
<keyword evidence="11" id="KW-0206">Cytoskeleton</keyword>
<dbReference type="InterPro" id="IPR024317">
    <property type="entry name" value="Dynein_heavy_chain_D4_dom"/>
</dbReference>
<evidence type="ECO:0000256" key="14">
    <source>
        <dbReference type="SAM" id="MobiDB-lite"/>
    </source>
</evidence>
<evidence type="ECO:0000256" key="4">
    <source>
        <dbReference type="ARBA" id="ARBA00022701"/>
    </source>
</evidence>
<dbReference type="Pfam" id="PF12774">
    <property type="entry name" value="AAA_6"/>
    <property type="match status" value="1"/>
</dbReference>
<evidence type="ECO:0000256" key="3">
    <source>
        <dbReference type="ARBA" id="ARBA00022490"/>
    </source>
</evidence>
<evidence type="ECO:0000313" key="16">
    <source>
        <dbReference type="EMBL" id="CAL1602073.1"/>
    </source>
</evidence>
<dbReference type="GO" id="GO:0045505">
    <property type="term" value="F:dynein intermediate chain binding"/>
    <property type="evidence" value="ECO:0007669"/>
    <property type="project" value="InterPro"/>
</dbReference>
<dbReference type="Gene3D" id="3.10.490.20">
    <property type="match status" value="1"/>
</dbReference>
<feature type="domain" description="AAA+ ATPase" evidence="15">
    <location>
        <begin position="736"/>
        <end position="891"/>
    </location>
</feature>
<evidence type="ECO:0000256" key="5">
    <source>
        <dbReference type="ARBA" id="ARBA00022741"/>
    </source>
</evidence>
<dbReference type="FunFam" id="1.10.8.1220:FF:000001">
    <property type="entry name" value="Dynein axonemal heavy chain 5"/>
    <property type="match status" value="1"/>
</dbReference>
<dbReference type="InterPro" id="IPR041228">
    <property type="entry name" value="Dynein_C"/>
</dbReference>
<dbReference type="InterPro" id="IPR041658">
    <property type="entry name" value="AAA_lid_11"/>
</dbReference>
<evidence type="ECO:0000256" key="13">
    <source>
        <dbReference type="SAM" id="Coils"/>
    </source>
</evidence>
<keyword evidence="12" id="KW-0966">Cell projection</keyword>
<dbReference type="FunFam" id="3.10.490.20:FF:000005">
    <property type="entry name" value="Dynein axonemal heavy chain 6"/>
    <property type="match status" value="1"/>
</dbReference>
<dbReference type="FunFam" id="1.10.8.720:FF:000007">
    <property type="entry name" value="Dynein axonemal heavy chain 6"/>
    <property type="match status" value="1"/>
</dbReference>
<dbReference type="SMART" id="SM00382">
    <property type="entry name" value="AAA"/>
    <property type="match status" value="3"/>
</dbReference>
<dbReference type="FunFam" id="1.20.920.20:FF:000006">
    <property type="entry name" value="Dynein, axonemal, heavy chain 6"/>
    <property type="match status" value="1"/>
</dbReference>
<dbReference type="Pfam" id="PF12780">
    <property type="entry name" value="AAA_8"/>
    <property type="match status" value="1"/>
</dbReference>
<accession>A0AAV2LNY2</accession>
<dbReference type="FunFam" id="3.40.50.300:FF:000362">
    <property type="entry name" value="Dynein, axonemal, heavy chain 6"/>
    <property type="match status" value="1"/>
</dbReference>
<dbReference type="InterPro" id="IPR042219">
    <property type="entry name" value="AAA_lid_11_sf"/>
</dbReference>
<dbReference type="Gene3D" id="6.10.140.1060">
    <property type="match status" value="1"/>
</dbReference>
<evidence type="ECO:0000256" key="12">
    <source>
        <dbReference type="ARBA" id="ARBA00023273"/>
    </source>
</evidence>
<keyword evidence="9" id="KW-0969">Cilium</keyword>
<keyword evidence="3" id="KW-0963">Cytoplasm</keyword>
<dbReference type="InterPro" id="IPR041466">
    <property type="entry name" value="Dynein_AAA5_ext"/>
</dbReference>
<dbReference type="Gene3D" id="1.10.8.1220">
    <property type="match status" value="1"/>
</dbReference>
<dbReference type="InterPro" id="IPR004273">
    <property type="entry name" value="Dynein_heavy_D6_P-loop"/>
</dbReference>
<proteinExistence type="inferred from homology"/>
<protein>
    <recommendedName>
        <fullName evidence="15">AAA+ ATPase domain-containing protein</fullName>
    </recommendedName>
</protein>
<dbReference type="Gene3D" id="1.10.8.720">
    <property type="entry name" value="Region D6 of dynein motor"/>
    <property type="match status" value="1"/>
</dbReference>
<dbReference type="EMBL" id="OZ035825">
    <property type="protein sequence ID" value="CAL1602073.1"/>
    <property type="molecule type" value="Genomic_DNA"/>
</dbReference>
<evidence type="ECO:0000256" key="9">
    <source>
        <dbReference type="ARBA" id="ARBA00023069"/>
    </source>
</evidence>
<dbReference type="FunFam" id="3.40.50.300:FF:002141">
    <property type="entry name" value="Dynein heavy chain"/>
    <property type="match status" value="1"/>
</dbReference>
<organism evidence="16 17">
    <name type="scientific">Knipowitschia caucasica</name>
    <name type="common">Caucasian dwarf goby</name>
    <name type="synonym">Pomatoschistus caucasicus</name>
    <dbReference type="NCBI Taxonomy" id="637954"/>
    <lineage>
        <taxon>Eukaryota</taxon>
        <taxon>Metazoa</taxon>
        <taxon>Chordata</taxon>
        <taxon>Craniata</taxon>
        <taxon>Vertebrata</taxon>
        <taxon>Euteleostomi</taxon>
        <taxon>Actinopterygii</taxon>
        <taxon>Neopterygii</taxon>
        <taxon>Teleostei</taxon>
        <taxon>Neoteleostei</taxon>
        <taxon>Acanthomorphata</taxon>
        <taxon>Gobiaria</taxon>
        <taxon>Gobiiformes</taxon>
        <taxon>Gobioidei</taxon>
        <taxon>Gobiidae</taxon>
        <taxon>Gobiinae</taxon>
        <taxon>Knipowitschia</taxon>
    </lineage>
</organism>
<dbReference type="Gene3D" id="1.20.920.20">
    <property type="match status" value="1"/>
</dbReference>
<dbReference type="Pfam" id="PF17852">
    <property type="entry name" value="Dynein_AAA_lid"/>
    <property type="match status" value="1"/>
</dbReference>
<keyword evidence="6" id="KW-0067">ATP-binding</keyword>
<dbReference type="GO" id="GO:0008569">
    <property type="term" value="F:minus-end-directed microtubule motor activity"/>
    <property type="evidence" value="ECO:0007669"/>
    <property type="project" value="InterPro"/>
</dbReference>
<dbReference type="FunFam" id="3.40.50.300:FF:000223">
    <property type="entry name" value="Dynein heavy chain 3, axonemal"/>
    <property type="match status" value="1"/>
</dbReference>
<comment type="similarity">
    <text evidence="2">Belongs to the dynein heavy chain family.</text>
</comment>
<dbReference type="InterPro" id="IPR043160">
    <property type="entry name" value="Dynein_C_barrel"/>
</dbReference>
<dbReference type="GO" id="GO:0005874">
    <property type="term" value="C:microtubule"/>
    <property type="evidence" value="ECO:0007669"/>
    <property type="project" value="UniProtKB-KW"/>
</dbReference>
<reference evidence="16 17" key="1">
    <citation type="submission" date="2024-04" db="EMBL/GenBank/DDBJ databases">
        <authorList>
            <person name="Waldvogel A.-M."/>
            <person name="Schoenle A."/>
        </authorList>
    </citation>
    <scope>NUCLEOTIDE SEQUENCE [LARGE SCALE GENOMIC DNA]</scope>
</reference>
<dbReference type="InterPro" id="IPR027417">
    <property type="entry name" value="P-loop_NTPase"/>
</dbReference>
<comment type="subcellular location">
    <subcellularLocation>
        <location evidence="1">Cytoplasm</location>
        <location evidence="1">Cytoskeleton</location>
        <location evidence="1">Cilium axoneme</location>
    </subcellularLocation>
</comment>
<dbReference type="Pfam" id="PF03028">
    <property type="entry name" value="Dynein_heavy"/>
    <property type="match status" value="1"/>
</dbReference>
<evidence type="ECO:0000256" key="10">
    <source>
        <dbReference type="ARBA" id="ARBA00023175"/>
    </source>
</evidence>
<dbReference type="FunFam" id="3.40.50.300:FF:000063">
    <property type="entry name" value="dynein heavy chain 6, axonemal"/>
    <property type="match status" value="1"/>
</dbReference>
<feature type="domain" description="AAA+ ATPase" evidence="15">
    <location>
        <begin position="271"/>
        <end position="410"/>
    </location>
</feature>
<evidence type="ECO:0000259" key="15">
    <source>
        <dbReference type="SMART" id="SM00382"/>
    </source>
</evidence>
<feature type="coiled-coil region" evidence="13">
    <location>
        <begin position="1473"/>
        <end position="1524"/>
    </location>
</feature>
<dbReference type="InterPro" id="IPR035706">
    <property type="entry name" value="AAA_9"/>
</dbReference>
<dbReference type="Gene3D" id="1.20.920.30">
    <property type="match status" value="1"/>
</dbReference>
<feature type="domain" description="AAA+ ATPase" evidence="15">
    <location>
        <begin position="1010"/>
        <end position="1168"/>
    </location>
</feature>
<dbReference type="SUPFAM" id="SSF52540">
    <property type="entry name" value="P-loop containing nucleoside triphosphate hydrolases"/>
    <property type="match status" value="3"/>
</dbReference>
<dbReference type="InterPro" id="IPR026983">
    <property type="entry name" value="DHC"/>
</dbReference>
<dbReference type="Proteomes" id="UP001497482">
    <property type="component" value="Chromosome 3"/>
</dbReference>
<dbReference type="FunFam" id="1.20.1270.280:FF:000009">
    <property type="entry name" value="Dynein, axonemal, heavy chain 6"/>
    <property type="match status" value="1"/>
</dbReference>
<dbReference type="InterPro" id="IPR024743">
    <property type="entry name" value="Dynein_HC_stalk"/>
</dbReference>
<sequence>MFLDGTAKGLNKKHENEKRSWHESGNGSGSWKKGSIDYNFSTQKVGPRDLLQGGPTLFHPWQQLRGQGHHRLSALCLLRSQVINDILTRLAKSKVDAVLEETIDAQVKLGFSPSTTAELANYLIFLDQIEDREVMTLDHKTQDKQIVDINADPAKVRLLLGEIQISVDELRSQAATYMSYQKRFNVEVKCHSLDKLTTDVRLKQLLWDSLEEWDSLQERLKQVEEAMFASLRRLSKAAIADYQVKSREEWVVAGHPSQDRCYLCLMGALQLDLGGAPAGPAGTGKTETTKDLAKALGIQCVVFNCSDGLDYKMMGRFFSGLAQSGAWCCFDEFNRIDIEVLSVIAQQLITIRNAKAAKLSRFKFEGREIKLVMTCAAFITMNPGYAGRTELPDNLKALFRPIAMMVPNYALIAEDHYDFGMRAVKSVLVMAGSLKRTNPHLSEDVVLIRALRDSNLPKFLTDDAVLFGGILSDLFPGVSIPEHDYGVLQTTILESLVKRNLQPLPTMTNKVNKLTLEWIDGLMALSVREAVSDTTDDHKWVVCDGPVDALWIENMNTVLDDNKMLCLANSERIKLTPSIHMVFEVQDLAVASPATVSRCGMVYIDPNELKWMPYVQTWISVLGDKFPEPDVRDLNRVLCQTFIFCYLWSVGGNVTSTYWDSFDAFVKEQFAGNLDAEIPDHILWNVYMNFKTIRLQPWDKIIPDFKYNSEQPFFEMLVPTTDTVRYGYLMEKLLSVQRSVLFTGDTGVGKSVVARELLNRIQEKEGYLPIFINFSAQTSSARTQEIIESKLEKKKKSVLGAPGNKKLVVFVDDLNMPKLDSYGSQPPIELLRQFQDFSGFYDRGKFYWKEIQDMTIAAACAPPGGGRNPVTPRFIRHFSMLCLPTPSDQSLKQIFKAILNGFLTDFNEEVKSCSSHIVDASVEIYNRLSLDLLPTPAKSHYVFNLRDLSKCVQEKEDRVYEDLTDIKKIQNVLQDYLDDYNVTFSKENRLVFFQDAVEHVSRIARVIRQERGNALLVGVGGTGKQSLTRLASHMCGYRCFEIELTRGYSYESFHEDLRRLYKMAGVEDKDMVFLFTDTQIVVEGFLEDINNMLNSGEVPNLFEKDELEQVLAATRPKAKKAGLNEENRDEVFQFFIARVREKLHIVLCMSPVGDAFRSRCRMFPSLVNCCTIDWFIEWPREALLSVSQAFFQNIDLGSELLKQSFSTMCVEIHVSVSDMAERFYSELRRRYYTTPTSYLELINLYLSMLGTQKKQLVLARDRVKNGLTKLLETNKLVDKMKVDLSLLEPILQQKSIDVDALMKKLFVDQEKADEVRKVVKEDEALAQSQAEETQAIADDAQRDLDEALPALEGANQALRSLDKADISEIKVFTKPPDLVMTVMEAVCILLGCKPDWLSAKQVLGDSNFLRRLTDYDKGNIKPQILQKLQKYVNNPDFIPEKVEKVSKACKSMCMWVRAMDLYSRVLKEVGPKRAKLAKAQEELDATMATLREKQEKLMEVENKIRVLQEQFESSEREKEDLVNSMALTQARLSRAGKLTSALADEQVRWDQSVAQFEQEIIDIVGNVFIAAACVAYYGAFTSHYRQLLIEQWIKQCQELNIPISSNFSLIKILGDPYVIRQWNTEGLPRDTVSTENAILVTQGRRWPLMIDPQDQANRWIRSKEGKNGLKVIKLTDPNFLRTLENAIRLGSPVLLEEISESLDPALEPVLLKQTFVSGGRTLIRLGDSDIDYDKNFRFYMTTKMANPHYLPEVCIKVTIINFTVTKSGLEDQLLSDVVRLESPHLEEQRNQLIVRINKDRNQLKDIEDRILKLLFTSKGNILDNEELVQTLQESKVTSEAIKHRLEEAEATEVMINTARERYRPVATRGSVLYFVVASLSEIDPMYQFSLKYFKQLFVTTIETSEKSSVLEERLQILLDQILLNSYINVSRGLFEQHKLIYSFMLCVGVMRQRGEISEVEWQFFLRGGASLEQENPECPDVPWLSDFYWKTCIQLHHVLNCFKGIFKDITKTHISIKLGRFQASLNPETWEGYVTDLPRLEDSGKTKQGEVRGHWNERLGSFQKLILIKSLMEEKVVFAATEFVIVNLGKQFVENPPVDLANLYNNMSPCTPLVFILSTGSDPMGAFQRFAKERGCLEKVESISLGQGQGPIAEKMILGAMESGNWVFLQNCHLAVSWMLAMEELIKTFSEPDTQIHENFRLFLSSMPTKVFPVTVLQNSVKVTNEPPKGLRANMRRAFTEITSNYFEDHVLENDWRKIVFGVCFFHAIIQERKKFGPLGWNIPYEFNDSDRECALLNLNLYCKDGSIPWDALIYITGEITYGGRVTDAWDQRCLKTILKSFFSPPTLNPGYTYSSSGIYHAPDSSHLNDFRDYIESLPIIDDPEVFGMHENANLAFQRKETLSLISTIMDVNPRSSASDGAKSNDEIVCEMAKSILDKLPERQDMSEATEGLFIQDEHGRLNSLTTVLGQEVDRFNNLLKVLKTSLVTLQKAIGGLVVMSEEMDRIYRSFLNNQVPSHWANSAYPSLKPLASWVKDLVLRTFFIQTWITRGQPKSFWISGFFFPQGFLTGVLQNHARLYNLPIDELNFRFNMVAVYRDQAAVSEVLRALPENAKLDMDDELPDPGDGVLVHGMFMDASRWDDENMVVADALPRQMNSMLPVVHFEPQQNYIPDPDLYQAPLYKTSSRAGTLSTTGHSTNFVVTVMLPSSRPSDYWISKASALLCQLDD</sequence>
<gene>
    <name evidence="16" type="ORF">KC01_LOCUS29904</name>
</gene>
<evidence type="ECO:0000313" key="17">
    <source>
        <dbReference type="Proteomes" id="UP001497482"/>
    </source>
</evidence>
<evidence type="ECO:0000256" key="1">
    <source>
        <dbReference type="ARBA" id="ARBA00004430"/>
    </source>
</evidence>